<dbReference type="RefSeq" id="WP_317933656.1">
    <property type="nucleotide sequence ID" value="NZ_JAUBDH010000001.1"/>
</dbReference>
<protein>
    <submittedName>
        <fullName evidence="3">General stress protein</fullName>
    </submittedName>
</protein>
<evidence type="ECO:0000259" key="2">
    <source>
        <dbReference type="Pfam" id="PF11181"/>
    </source>
</evidence>
<evidence type="ECO:0000313" key="4">
    <source>
        <dbReference type="Proteomes" id="UP001280629"/>
    </source>
</evidence>
<gene>
    <name evidence="3" type="ORF">QT716_00225</name>
</gene>
<evidence type="ECO:0000256" key="1">
    <source>
        <dbReference type="SAM" id="MobiDB-lite"/>
    </source>
</evidence>
<dbReference type="Pfam" id="PF11181">
    <property type="entry name" value="YflT"/>
    <property type="match status" value="1"/>
</dbReference>
<dbReference type="InterPro" id="IPR025889">
    <property type="entry name" value="GSP17M-like_dom"/>
</dbReference>
<accession>A0ABU4FUQ9</accession>
<organism evidence="3 4">
    <name type="scientific">Sporosarcina aquimarina</name>
    <dbReference type="NCBI Taxonomy" id="114975"/>
    <lineage>
        <taxon>Bacteria</taxon>
        <taxon>Bacillati</taxon>
        <taxon>Bacillota</taxon>
        <taxon>Bacilli</taxon>
        <taxon>Bacillales</taxon>
        <taxon>Caryophanaceae</taxon>
        <taxon>Sporosarcina</taxon>
    </lineage>
</organism>
<dbReference type="EMBL" id="JAUBDH010000001">
    <property type="protein sequence ID" value="MDW0108466.1"/>
    <property type="molecule type" value="Genomic_DNA"/>
</dbReference>
<feature type="domain" description="General stress protein 17M-like" evidence="2">
    <location>
        <begin position="7"/>
        <end position="100"/>
    </location>
</feature>
<keyword evidence="4" id="KW-1185">Reference proteome</keyword>
<sequence>MKQKRYVGTFHSIDNVLVKITELKSLAYTKDEIFAVSNSDDNDRMLENQTDIVLATKEQDSFFGRLKFFFTDDQPAKEAFEQLGFNEQQTQAFYNEVKDGGVALFVLDDPKSPRYTLSEETQSPPEVAESDSASELSNSGATLENADEEEVKVDENAGRYPRVNTNNL</sequence>
<reference evidence="3 4" key="1">
    <citation type="submission" date="2023-06" db="EMBL/GenBank/DDBJ databases">
        <title>Sporosarcina sp. nov., isolated from Korean traditional fermented seafood 'Jeotgal'.</title>
        <authorList>
            <person name="Yang A.-I."/>
            <person name="Shin N.-R."/>
        </authorList>
    </citation>
    <scope>NUCLEOTIDE SEQUENCE [LARGE SCALE GENOMIC DNA]</scope>
    <source>
        <strain evidence="3 4">KCTC3840</strain>
    </source>
</reference>
<proteinExistence type="predicted"/>
<evidence type="ECO:0000313" key="3">
    <source>
        <dbReference type="EMBL" id="MDW0108466.1"/>
    </source>
</evidence>
<feature type="region of interest" description="Disordered" evidence="1">
    <location>
        <begin position="113"/>
        <end position="168"/>
    </location>
</feature>
<name>A0ABU4FUQ9_9BACL</name>
<comment type="caution">
    <text evidence="3">The sequence shown here is derived from an EMBL/GenBank/DDBJ whole genome shotgun (WGS) entry which is preliminary data.</text>
</comment>
<feature type="compositionally biased region" description="Polar residues" evidence="1">
    <location>
        <begin position="131"/>
        <end position="142"/>
    </location>
</feature>
<dbReference type="Proteomes" id="UP001280629">
    <property type="component" value="Unassembled WGS sequence"/>
</dbReference>